<dbReference type="InterPro" id="IPR013656">
    <property type="entry name" value="PAS_4"/>
</dbReference>
<dbReference type="Gene3D" id="3.20.20.450">
    <property type="entry name" value="EAL domain"/>
    <property type="match status" value="1"/>
</dbReference>
<reference evidence="5 6" key="1">
    <citation type="submission" date="2019-11" db="EMBL/GenBank/DDBJ databases">
        <title>Type strains purchased from KCTC, JCM and DSMZ.</title>
        <authorList>
            <person name="Lu H."/>
        </authorList>
    </citation>
    <scope>NUCLEOTIDE SEQUENCE [LARGE SCALE GENOMIC DNA]</scope>
    <source>
        <strain evidence="5 6">JCM 31587</strain>
    </source>
</reference>
<dbReference type="SUPFAM" id="SSF55073">
    <property type="entry name" value="Nucleotide cyclase"/>
    <property type="match status" value="1"/>
</dbReference>
<dbReference type="AlphaFoldDB" id="A0A6L6QE17"/>
<sequence length="789" mass="86796">MVAALELTPSVAVCSFDRAGVVQFCNQACADMLGITVDAAVGQPVASLCSRGVRQAEHDALVEEIWSKGHSPPAGDWQVKTGDGRELWLYSTCIPVWHDGKLAQIFCMDIDITQRRKDFDALQAAGENFHQMFERSSDAIFLLRDGVVEEVNPAALLLFKCEKAERLVGRKLHDFSPMTQPSGELSSEAEARMTDEASRGGNARSEWHYVDCEGALFWAEVLLTAISLDGGKLYYVVVRDISERKRAERALHLAAQVFENSRDAIVLTDRGRRVIALNHAFTVITGFGPKDMLGKPVSLYRSGVHDESFYREVWAQVEAGDHWEGESWGRKRDGALFPCWTSISAIRDSAGRVSNYIGIVTDITERKKSEEHTRHLAEHDFLTDLPNRVLLLDRLRLALAAARRNHAMLAVLFLDLDRFKMVNDTLGHAVGDRLLKEVASRLVHCVREADTVSRQGGDEFILLLSDVAGPQGAAHAAETVLHSLEQEFVLGEHIAHISGSIGIAMFPADGDEIDALLKHADIAMYHAKEEGRNGYQFFSGELNARIVERSGLEQGLRRALAEQQFELVFEPEVDIASGAVVGMEALVRWRHPALGLLLPERFIGVASEAGMMVALGQWVLQEACRCARGWLEEGRELVVSVNLAPAQFVHKDLIDCVGDALRCSGLPAHLLELQLTEAMLMQAGAQTEAVLGKLRGLGLRLSIDDFGTGYSRLGQLKDSPIDKLKIAQSFFDHGTDTTAIRTIIAMARSLDMTVIAEGVETEDQLQLLRELGCDQCQGHLAGNALGAEP</sequence>
<dbReference type="InterPro" id="IPR043128">
    <property type="entry name" value="Rev_trsase/Diguanyl_cyclase"/>
</dbReference>
<dbReference type="SMART" id="SM00091">
    <property type="entry name" value="PAS"/>
    <property type="match status" value="3"/>
</dbReference>
<dbReference type="SUPFAM" id="SSF141868">
    <property type="entry name" value="EAL domain-like"/>
    <property type="match status" value="1"/>
</dbReference>
<evidence type="ECO:0000259" key="2">
    <source>
        <dbReference type="PROSITE" id="PS50113"/>
    </source>
</evidence>
<dbReference type="OrthoDB" id="9813903at2"/>
<evidence type="ECO:0000259" key="1">
    <source>
        <dbReference type="PROSITE" id="PS50112"/>
    </source>
</evidence>
<dbReference type="Pfam" id="PF00563">
    <property type="entry name" value="EAL"/>
    <property type="match status" value="1"/>
</dbReference>
<dbReference type="NCBIfam" id="TIGR00254">
    <property type="entry name" value="GGDEF"/>
    <property type="match status" value="1"/>
</dbReference>
<dbReference type="Pfam" id="PF08448">
    <property type="entry name" value="PAS_4"/>
    <property type="match status" value="1"/>
</dbReference>
<dbReference type="GO" id="GO:0003824">
    <property type="term" value="F:catalytic activity"/>
    <property type="evidence" value="ECO:0007669"/>
    <property type="project" value="UniProtKB-ARBA"/>
</dbReference>
<feature type="domain" description="EAL" evidence="3">
    <location>
        <begin position="549"/>
        <end position="789"/>
    </location>
</feature>
<dbReference type="InterPro" id="IPR035965">
    <property type="entry name" value="PAS-like_dom_sf"/>
</dbReference>
<dbReference type="PANTHER" id="PTHR44757">
    <property type="entry name" value="DIGUANYLATE CYCLASE DGCP"/>
    <property type="match status" value="1"/>
</dbReference>
<dbReference type="Gene3D" id="3.30.450.20">
    <property type="entry name" value="PAS domain"/>
    <property type="match status" value="3"/>
</dbReference>
<dbReference type="Pfam" id="PF00990">
    <property type="entry name" value="GGDEF"/>
    <property type="match status" value="1"/>
</dbReference>
<dbReference type="InterPro" id="IPR035919">
    <property type="entry name" value="EAL_sf"/>
</dbReference>
<dbReference type="PROSITE" id="PS50887">
    <property type="entry name" value="GGDEF"/>
    <property type="match status" value="1"/>
</dbReference>
<name>A0A6L6QE17_9BURK</name>
<dbReference type="CDD" id="cd01949">
    <property type="entry name" value="GGDEF"/>
    <property type="match status" value="1"/>
</dbReference>
<comment type="caution">
    <text evidence="5">The sequence shown here is derived from an EMBL/GenBank/DDBJ whole genome shotgun (WGS) entry which is preliminary data.</text>
</comment>
<dbReference type="InterPro" id="IPR029787">
    <property type="entry name" value="Nucleotide_cyclase"/>
</dbReference>
<dbReference type="CDD" id="cd01948">
    <property type="entry name" value="EAL"/>
    <property type="match status" value="1"/>
</dbReference>
<feature type="domain" description="PAS" evidence="1">
    <location>
        <begin position="250"/>
        <end position="308"/>
    </location>
</feature>
<dbReference type="SMART" id="SM00052">
    <property type="entry name" value="EAL"/>
    <property type="match status" value="1"/>
</dbReference>
<dbReference type="SUPFAM" id="SSF55785">
    <property type="entry name" value="PYP-like sensor domain (PAS domain)"/>
    <property type="match status" value="3"/>
</dbReference>
<feature type="domain" description="PAC" evidence="2">
    <location>
        <begin position="323"/>
        <end position="375"/>
    </location>
</feature>
<feature type="domain" description="GGDEF" evidence="4">
    <location>
        <begin position="407"/>
        <end position="540"/>
    </location>
</feature>
<dbReference type="InterPro" id="IPR052155">
    <property type="entry name" value="Biofilm_reg_signaling"/>
</dbReference>
<dbReference type="CDD" id="cd00130">
    <property type="entry name" value="PAS"/>
    <property type="match status" value="3"/>
</dbReference>
<organism evidence="5 6">
    <name type="scientific">Massilia eburnea</name>
    <dbReference type="NCBI Taxonomy" id="1776165"/>
    <lineage>
        <taxon>Bacteria</taxon>
        <taxon>Pseudomonadati</taxon>
        <taxon>Pseudomonadota</taxon>
        <taxon>Betaproteobacteria</taxon>
        <taxon>Burkholderiales</taxon>
        <taxon>Oxalobacteraceae</taxon>
        <taxon>Telluria group</taxon>
        <taxon>Massilia</taxon>
    </lineage>
</organism>
<proteinExistence type="predicted"/>
<accession>A0A6L6QE17</accession>
<dbReference type="InterPro" id="IPR000700">
    <property type="entry name" value="PAS-assoc_C"/>
</dbReference>
<feature type="domain" description="PAC" evidence="2">
    <location>
        <begin position="203"/>
        <end position="253"/>
    </location>
</feature>
<dbReference type="Proteomes" id="UP000472320">
    <property type="component" value="Unassembled WGS sequence"/>
</dbReference>
<gene>
    <name evidence="5" type="ORF">GM658_07260</name>
</gene>
<dbReference type="SMART" id="SM00267">
    <property type="entry name" value="GGDEF"/>
    <property type="match status" value="1"/>
</dbReference>
<dbReference type="FunFam" id="3.30.70.270:FF:000001">
    <property type="entry name" value="Diguanylate cyclase domain protein"/>
    <property type="match status" value="1"/>
</dbReference>
<dbReference type="SMART" id="SM00086">
    <property type="entry name" value="PAC"/>
    <property type="match status" value="3"/>
</dbReference>
<dbReference type="GO" id="GO:0006355">
    <property type="term" value="P:regulation of DNA-templated transcription"/>
    <property type="evidence" value="ECO:0007669"/>
    <property type="project" value="InterPro"/>
</dbReference>
<dbReference type="InterPro" id="IPR001610">
    <property type="entry name" value="PAC"/>
</dbReference>
<evidence type="ECO:0000313" key="5">
    <source>
        <dbReference type="EMBL" id="MTW10400.1"/>
    </source>
</evidence>
<evidence type="ECO:0000259" key="4">
    <source>
        <dbReference type="PROSITE" id="PS50887"/>
    </source>
</evidence>
<dbReference type="InterPro" id="IPR000160">
    <property type="entry name" value="GGDEF_dom"/>
</dbReference>
<dbReference type="NCBIfam" id="TIGR00229">
    <property type="entry name" value="sensory_box"/>
    <property type="match status" value="3"/>
</dbReference>
<dbReference type="Gene3D" id="3.30.70.270">
    <property type="match status" value="1"/>
</dbReference>
<dbReference type="PROSITE" id="PS50883">
    <property type="entry name" value="EAL"/>
    <property type="match status" value="1"/>
</dbReference>
<dbReference type="InterPro" id="IPR001633">
    <property type="entry name" value="EAL_dom"/>
</dbReference>
<dbReference type="InterPro" id="IPR000014">
    <property type="entry name" value="PAS"/>
</dbReference>
<evidence type="ECO:0000313" key="6">
    <source>
        <dbReference type="Proteomes" id="UP000472320"/>
    </source>
</evidence>
<dbReference type="PROSITE" id="PS50113">
    <property type="entry name" value="PAC"/>
    <property type="match status" value="2"/>
</dbReference>
<dbReference type="Pfam" id="PF00989">
    <property type="entry name" value="PAS"/>
    <property type="match status" value="1"/>
</dbReference>
<dbReference type="Pfam" id="PF13426">
    <property type="entry name" value="PAS_9"/>
    <property type="match status" value="1"/>
</dbReference>
<dbReference type="InterPro" id="IPR013767">
    <property type="entry name" value="PAS_fold"/>
</dbReference>
<protein>
    <submittedName>
        <fullName evidence="5">EAL domain-containing protein</fullName>
    </submittedName>
</protein>
<dbReference type="PROSITE" id="PS50112">
    <property type="entry name" value="PAS"/>
    <property type="match status" value="1"/>
</dbReference>
<evidence type="ECO:0000259" key="3">
    <source>
        <dbReference type="PROSITE" id="PS50883"/>
    </source>
</evidence>
<dbReference type="PANTHER" id="PTHR44757:SF2">
    <property type="entry name" value="BIOFILM ARCHITECTURE MAINTENANCE PROTEIN MBAA"/>
    <property type="match status" value="1"/>
</dbReference>
<keyword evidence="6" id="KW-1185">Reference proteome</keyword>
<dbReference type="EMBL" id="WNKX01000004">
    <property type="protein sequence ID" value="MTW10400.1"/>
    <property type="molecule type" value="Genomic_DNA"/>
</dbReference>